<gene>
    <name evidence="2" type="ordered locus">Pro_0279</name>
</gene>
<evidence type="ECO:0000313" key="2">
    <source>
        <dbReference type="EMBL" id="AAP99325.1"/>
    </source>
</evidence>
<sequence length="145" mass="16690">MRKVISIDPGHKKCGILLADVEGLFVIDGKTVINSSVIKLIEDWREKYIIDLIIIGNGTTSRYWQGKFIDNEIGPIELVDERMTTLLARSRYLELCPPKFIFRWIPKTLIPPPANLDAVVALILIENYFGKKLEWKSPVELRIWP</sequence>
<dbReference type="EMBL" id="AE017126">
    <property type="protein sequence ID" value="AAP99325.1"/>
    <property type="molecule type" value="Genomic_DNA"/>
</dbReference>
<reference evidence="2 3" key="1">
    <citation type="journal article" date="2003" name="Proc. Natl. Acad. Sci. U.S.A.">
        <title>Genome sequence of the cyanobacterium Prochlorococcus marinus SS120, a nearly minimal oxyphototrophic genome.</title>
        <authorList>
            <person name="Dufresne A."/>
            <person name="Salanoubat M."/>
            <person name="Partensky F."/>
            <person name="Artiguenave F."/>
            <person name="Axmann I.M."/>
            <person name="Barbe V."/>
            <person name="Duprat S."/>
            <person name="Galperin M.Y."/>
            <person name="Koonin E.V."/>
            <person name="Le Gall F."/>
            <person name="Makarova K.S."/>
            <person name="Ostrowski M."/>
            <person name="Oztas S."/>
            <person name="Robert C."/>
            <person name="Rogozin I.B."/>
            <person name="Scanlan D.J."/>
            <person name="Tandeau de Marsac N."/>
            <person name="Weissenbach J."/>
            <person name="Wincker P."/>
            <person name="Wolf Y.I."/>
            <person name="Hess W.R."/>
        </authorList>
    </citation>
    <scope>NUCLEOTIDE SEQUENCE [LARGE SCALE GENOMIC DNA]</scope>
    <source>
        <strain evidence="3">SARG / CCMP1375 / SS120</strain>
    </source>
</reference>
<dbReference type="KEGG" id="pma:Pro_0279"/>
<keyword evidence="2" id="KW-0378">Hydrolase</keyword>
<dbReference type="Proteomes" id="UP000001420">
    <property type="component" value="Chromosome"/>
</dbReference>
<dbReference type="PATRIC" id="fig|167539.5.peg.286"/>
<dbReference type="InterPro" id="IPR006641">
    <property type="entry name" value="YqgF/RNaseH-like_dom"/>
</dbReference>
<dbReference type="RefSeq" id="WP_011124434.1">
    <property type="nucleotide sequence ID" value="NC_005042.1"/>
</dbReference>
<dbReference type="eggNOG" id="COG0816">
    <property type="taxonomic scope" value="Bacteria"/>
</dbReference>
<dbReference type="STRING" id="167539.Pro_0279"/>
<accession>Q7VDT9</accession>
<feature type="domain" description="YqgF/RNase H-like" evidence="1">
    <location>
        <begin position="2"/>
        <end position="88"/>
    </location>
</feature>
<dbReference type="EnsemblBacteria" id="AAP99325">
    <property type="protein sequence ID" value="AAP99325"/>
    <property type="gene ID" value="Pro_0279"/>
</dbReference>
<keyword evidence="2" id="KW-0255">Endonuclease</keyword>
<protein>
    <submittedName>
        <fullName evidence="2">Predicted endonuclease</fullName>
    </submittedName>
</protein>
<proteinExistence type="predicted"/>
<keyword evidence="2" id="KW-0540">Nuclease</keyword>
<dbReference type="HOGENOM" id="CLU_131578_1_0_3"/>
<dbReference type="GO" id="GO:0006139">
    <property type="term" value="P:nucleobase-containing compound metabolic process"/>
    <property type="evidence" value="ECO:0007669"/>
    <property type="project" value="InterPro"/>
</dbReference>
<dbReference type="OrthoDB" id="5161at2"/>
<evidence type="ECO:0000259" key="1">
    <source>
        <dbReference type="SMART" id="SM00732"/>
    </source>
</evidence>
<dbReference type="GO" id="GO:0004519">
    <property type="term" value="F:endonuclease activity"/>
    <property type="evidence" value="ECO:0007669"/>
    <property type="project" value="UniProtKB-KW"/>
</dbReference>
<organism evidence="2 3">
    <name type="scientific">Prochlorococcus marinus (strain SARG / CCMP1375 / SS120)</name>
    <dbReference type="NCBI Taxonomy" id="167539"/>
    <lineage>
        <taxon>Bacteria</taxon>
        <taxon>Bacillati</taxon>
        <taxon>Cyanobacteriota</taxon>
        <taxon>Cyanophyceae</taxon>
        <taxon>Synechococcales</taxon>
        <taxon>Prochlorococcaceae</taxon>
        <taxon>Prochlorococcus</taxon>
    </lineage>
</organism>
<dbReference type="Gene3D" id="3.30.420.140">
    <property type="entry name" value="YqgF/RNase H-like domain"/>
    <property type="match status" value="1"/>
</dbReference>
<evidence type="ECO:0000313" key="3">
    <source>
        <dbReference type="Proteomes" id="UP000001420"/>
    </source>
</evidence>
<dbReference type="InterPro" id="IPR037027">
    <property type="entry name" value="YqgF/RNaseH-like_dom_sf"/>
</dbReference>
<dbReference type="SMART" id="SM00732">
    <property type="entry name" value="YqgFc"/>
    <property type="match status" value="1"/>
</dbReference>
<dbReference type="SUPFAM" id="SSF53098">
    <property type="entry name" value="Ribonuclease H-like"/>
    <property type="match status" value="1"/>
</dbReference>
<dbReference type="InterPro" id="IPR012337">
    <property type="entry name" value="RNaseH-like_sf"/>
</dbReference>
<dbReference type="AlphaFoldDB" id="Q7VDT9"/>
<name>Q7VDT9_PROMA</name>
<keyword evidence="3" id="KW-1185">Reference proteome</keyword>